<dbReference type="EMBL" id="CAJNNW010029494">
    <property type="protein sequence ID" value="CAE8700437.1"/>
    <property type="molecule type" value="Genomic_DNA"/>
</dbReference>
<feature type="region of interest" description="Disordered" evidence="1">
    <location>
        <begin position="34"/>
        <end position="61"/>
    </location>
</feature>
<feature type="region of interest" description="Disordered" evidence="1">
    <location>
        <begin position="199"/>
        <end position="247"/>
    </location>
</feature>
<evidence type="ECO:0000256" key="1">
    <source>
        <dbReference type="SAM" id="MobiDB-lite"/>
    </source>
</evidence>
<sequence length="247" mass="25717">QISAFRTFHPPGCQQSLVTSVLIHRAMATPSEELQRKLARRRQLQGESVFEHSAAPSSADASGASLAALSSPAAVSPAELPGATTGDSSDTFAAALEKIRTFERSQMAARPARHQPAGRQVQQEEDPAVSQPEATPKLGEGSGSTRIAAVAASSSEPVAVAQRHSVKSMVQDRYLALLLQGCHPNEAAARAILEVSGQQAAGPVTSPRTSEKSASPRSTGTLRSCASEAQDSKSHGGQKKKVVHVAA</sequence>
<feature type="compositionally biased region" description="Basic residues" evidence="1">
    <location>
        <begin position="236"/>
        <end position="247"/>
    </location>
</feature>
<feature type="non-terminal residue" evidence="2">
    <location>
        <position position="1"/>
    </location>
</feature>
<proteinExistence type="predicted"/>
<evidence type="ECO:0000313" key="3">
    <source>
        <dbReference type="Proteomes" id="UP000626109"/>
    </source>
</evidence>
<protein>
    <submittedName>
        <fullName evidence="2">Uncharacterized protein</fullName>
    </submittedName>
</protein>
<organism evidence="2 3">
    <name type="scientific">Polarella glacialis</name>
    <name type="common">Dinoflagellate</name>
    <dbReference type="NCBI Taxonomy" id="89957"/>
    <lineage>
        <taxon>Eukaryota</taxon>
        <taxon>Sar</taxon>
        <taxon>Alveolata</taxon>
        <taxon>Dinophyceae</taxon>
        <taxon>Suessiales</taxon>
        <taxon>Suessiaceae</taxon>
        <taxon>Polarella</taxon>
    </lineage>
</organism>
<evidence type="ECO:0000313" key="2">
    <source>
        <dbReference type="EMBL" id="CAE8700437.1"/>
    </source>
</evidence>
<reference evidence="2" key="1">
    <citation type="submission" date="2021-02" db="EMBL/GenBank/DDBJ databases">
        <authorList>
            <person name="Dougan E. K."/>
            <person name="Rhodes N."/>
            <person name="Thang M."/>
            <person name="Chan C."/>
        </authorList>
    </citation>
    <scope>NUCLEOTIDE SEQUENCE</scope>
</reference>
<feature type="region of interest" description="Disordered" evidence="1">
    <location>
        <begin position="105"/>
        <end position="154"/>
    </location>
</feature>
<name>A0A813KD92_POLGL</name>
<dbReference type="Proteomes" id="UP000626109">
    <property type="component" value="Unassembled WGS sequence"/>
</dbReference>
<feature type="compositionally biased region" description="Polar residues" evidence="1">
    <location>
        <begin position="206"/>
        <end position="229"/>
    </location>
</feature>
<gene>
    <name evidence="2" type="ORF">PGLA2088_LOCUS31624</name>
</gene>
<comment type="caution">
    <text evidence="2">The sequence shown here is derived from an EMBL/GenBank/DDBJ whole genome shotgun (WGS) entry which is preliminary data.</text>
</comment>
<dbReference type="AlphaFoldDB" id="A0A813KD92"/>
<accession>A0A813KD92</accession>